<organism evidence="4 5">
    <name type="scientific">Marinobacterium stanieri</name>
    <dbReference type="NCBI Taxonomy" id="49186"/>
    <lineage>
        <taxon>Bacteria</taxon>
        <taxon>Pseudomonadati</taxon>
        <taxon>Pseudomonadota</taxon>
        <taxon>Gammaproteobacteria</taxon>
        <taxon>Oceanospirillales</taxon>
        <taxon>Oceanospirillaceae</taxon>
        <taxon>Marinobacterium</taxon>
    </lineage>
</organism>
<keyword evidence="1" id="KW-0997">Cell inner membrane</keyword>
<comment type="subcellular location">
    <subcellularLocation>
        <location evidence="1">Cell inner membrane</location>
        <topology evidence="1">Multi-pass membrane protein</topology>
    </subcellularLocation>
</comment>
<feature type="transmembrane region" description="Helical" evidence="2">
    <location>
        <begin position="365"/>
        <end position="385"/>
    </location>
</feature>
<feature type="transmembrane region" description="Helical" evidence="2">
    <location>
        <begin position="342"/>
        <end position="359"/>
    </location>
</feature>
<gene>
    <name evidence="4" type="ORF">SAMN05421647_11714</name>
</gene>
<sequence length="629" mass="66367">MLSNSIAWAKAHPAQLLGAPLFLVMVASIFYTAGWGIFDDTILRVGTFTLSCVVLLYASMTRQGRAWWHRLIDLGLIVAVLAAAYRYFWVAEELETGLYELEQTDVLMALAGLAVLAELMRRMIGLTLLIVCSLALGYALFGRELPGALSHAGMDLEQMLTTVWYSFDGVFGSTLGVVTSTILIFILFGALLDALGVGVVLLKLSFRLTRRLPGGDAHAAVLASGLFGTISGSSVANVVGTGVITIPMIKKSGFPGRFAGAVEAAASSGGQLMPPIMGAVAFIMADVTGITYLNITLAALIPAIFYYASLFTFISTEAKRLGMKAQGKEAVEPLTRLEKLKGLAFVVPLGLIIVLMIQGSSPAQAGFWALITAAVLGVAVDPGLLKKPSQLWHMVSSGAKSASTIMVAVAAVGIIIAVMNATGLGLRFSEVIQLVAGDSLFVSLLLMAGGCLVLGMGMPTVPAYLVIILVMGPAVQSLGVELIAAHLFVVYYAVLSAVTPPVALAAFAAAPIAQANPLRVSVTSLRLAVIGFLIPFAFVYQPSMLLINDSFSWFGLITAVVTTTAAIMLVAGAFSAKGFKRALYLAAGFAVISPLWWVQLLALALVPVLLFEQSRRGTLPGRHFFCKQL</sequence>
<dbReference type="PANTHER" id="PTHR43849:SF2">
    <property type="entry name" value="BLL3936 PROTEIN"/>
    <property type="match status" value="1"/>
</dbReference>
<protein>
    <submittedName>
        <fullName evidence="4">TRAP transporter, 4TM/12TM fusion protein</fullName>
    </submittedName>
</protein>
<feature type="transmembrane region" description="Helical" evidence="2">
    <location>
        <begin position="461"/>
        <end position="484"/>
    </location>
</feature>
<keyword evidence="2" id="KW-0812">Transmembrane</keyword>
<feature type="transmembrane region" description="Helical" evidence="2">
    <location>
        <begin position="41"/>
        <end position="59"/>
    </location>
</feature>
<feature type="domain" description="TRAP C4-dicarboxylate transport system permease DctM subunit" evidence="3">
    <location>
        <begin position="114"/>
        <end position="547"/>
    </location>
</feature>
<dbReference type="GO" id="GO:0005886">
    <property type="term" value="C:plasma membrane"/>
    <property type="evidence" value="ECO:0007669"/>
    <property type="project" value="UniProtKB-SubCell"/>
</dbReference>
<dbReference type="RefSeq" id="WP_076466454.1">
    <property type="nucleotide sequence ID" value="NZ_FTMN01000017.1"/>
</dbReference>
<feature type="transmembrane region" description="Helical" evidence="2">
    <location>
        <begin position="405"/>
        <end position="426"/>
    </location>
</feature>
<feature type="transmembrane region" description="Helical" evidence="2">
    <location>
        <begin position="16"/>
        <end position="35"/>
    </location>
</feature>
<proteinExistence type="predicted"/>
<accession>A0A1N6XVJ6</accession>
<dbReference type="eggNOG" id="COG4666">
    <property type="taxonomic scope" value="Bacteria"/>
</dbReference>
<feature type="transmembrane region" description="Helical" evidence="2">
    <location>
        <begin position="553"/>
        <end position="576"/>
    </location>
</feature>
<dbReference type="InterPro" id="IPR010656">
    <property type="entry name" value="DctM"/>
</dbReference>
<dbReference type="NCBIfam" id="TIGR02123">
    <property type="entry name" value="TRAP_fused"/>
    <property type="match status" value="1"/>
</dbReference>
<name>A0A1N6XVJ6_9GAMM</name>
<evidence type="ECO:0000259" key="3">
    <source>
        <dbReference type="Pfam" id="PF06808"/>
    </source>
</evidence>
<dbReference type="Pfam" id="PF06808">
    <property type="entry name" value="DctM"/>
    <property type="match status" value="1"/>
</dbReference>
<dbReference type="Proteomes" id="UP000186895">
    <property type="component" value="Unassembled WGS sequence"/>
</dbReference>
<feature type="transmembrane region" description="Helical" evidence="2">
    <location>
        <begin position="432"/>
        <end position="454"/>
    </location>
</feature>
<feature type="transmembrane region" description="Helical" evidence="2">
    <location>
        <begin position="583"/>
        <end position="610"/>
    </location>
</feature>
<feature type="transmembrane region" description="Helical" evidence="2">
    <location>
        <begin position="71"/>
        <end position="89"/>
    </location>
</feature>
<evidence type="ECO:0000313" key="5">
    <source>
        <dbReference type="Proteomes" id="UP000186895"/>
    </source>
</evidence>
<feature type="transmembrane region" description="Helical" evidence="2">
    <location>
        <begin position="124"/>
        <end position="141"/>
    </location>
</feature>
<feature type="transmembrane region" description="Helical" evidence="2">
    <location>
        <begin position="525"/>
        <end position="547"/>
    </location>
</feature>
<feature type="transmembrane region" description="Helical" evidence="2">
    <location>
        <begin position="290"/>
        <end position="314"/>
    </location>
</feature>
<dbReference type="STRING" id="49186.SAMN05421647_11714"/>
<evidence type="ECO:0000256" key="1">
    <source>
        <dbReference type="RuleBase" id="RU369079"/>
    </source>
</evidence>
<evidence type="ECO:0000256" key="2">
    <source>
        <dbReference type="SAM" id="Phobius"/>
    </source>
</evidence>
<keyword evidence="2" id="KW-1133">Transmembrane helix</keyword>
<reference evidence="4 5" key="1">
    <citation type="submission" date="2017-01" db="EMBL/GenBank/DDBJ databases">
        <authorList>
            <person name="Mah S.A."/>
            <person name="Swanson W.J."/>
            <person name="Moy G.W."/>
            <person name="Vacquier V.D."/>
        </authorList>
    </citation>
    <scope>NUCLEOTIDE SEQUENCE [LARGE SCALE GENOMIC DNA]</scope>
    <source>
        <strain evidence="4 5">DSM 7027</strain>
    </source>
</reference>
<comment type="function">
    <text evidence="1">Part of the tripartite ATP-independent periplasmic (TRAP) transport system.</text>
</comment>
<keyword evidence="1" id="KW-0813">Transport</keyword>
<dbReference type="PANTHER" id="PTHR43849">
    <property type="entry name" value="BLL3936 PROTEIN"/>
    <property type="match status" value="1"/>
</dbReference>
<feature type="transmembrane region" description="Helical" evidence="2">
    <location>
        <begin position="490"/>
        <end position="513"/>
    </location>
</feature>
<evidence type="ECO:0000313" key="4">
    <source>
        <dbReference type="EMBL" id="SIR06380.1"/>
    </source>
</evidence>
<keyword evidence="2" id="KW-0472">Membrane</keyword>
<dbReference type="EMBL" id="FTMN01000017">
    <property type="protein sequence ID" value="SIR06380.1"/>
    <property type="molecule type" value="Genomic_DNA"/>
</dbReference>
<keyword evidence="5" id="KW-1185">Reference proteome</keyword>
<dbReference type="InterPro" id="IPR011853">
    <property type="entry name" value="TRAP_DctM-Dct_fused"/>
</dbReference>
<dbReference type="GO" id="GO:0022857">
    <property type="term" value="F:transmembrane transporter activity"/>
    <property type="evidence" value="ECO:0007669"/>
    <property type="project" value="UniProtKB-UniRule"/>
</dbReference>
<keyword evidence="1" id="KW-1003">Cell membrane</keyword>
<dbReference type="AlphaFoldDB" id="A0A1N6XVJ6"/>